<gene>
    <name evidence="1" type="ORF">HNP33_004017</name>
</gene>
<accession>A0ABR6RL31</accession>
<protein>
    <submittedName>
        <fullName evidence="1">YD repeat-containing protein</fullName>
    </submittedName>
</protein>
<comment type="caution">
    <text evidence="1">The sequence shown here is derived from an EMBL/GenBank/DDBJ whole genome shotgun (WGS) entry which is preliminary data.</text>
</comment>
<sequence length="234" mass="27188">MNPSSPLIGEANAFKRQHHYNAAGQLTRIETAQGLHQYGYDKAGRLVGAIQPGLPAQHYRFDPAGNRLFEERQVQTLQSDWDETVRQHMQDKNFNLLGKGSVQDTHGGEPKWMDNRIKDDGEYYYEYDAWGNLRRKYKAEGNEEHRYHYDSHHRLIRYTLESDTRVQGANYHYDPFGRRVAKQVQHADQDGNLIGDAKTTYYGWGGDRLVLTEHKPAANPHHLRAWQLYAPDPR</sequence>
<name>A0ABR6RL31_9BURK</name>
<evidence type="ECO:0000313" key="2">
    <source>
        <dbReference type="Proteomes" id="UP000562492"/>
    </source>
</evidence>
<dbReference type="Gene3D" id="2.180.10.10">
    <property type="entry name" value="RHS repeat-associated core"/>
    <property type="match status" value="1"/>
</dbReference>
<dbReference type="Proteomes" id="UP000562492">
    <property type="component" value="Unassembled WGS sequence"/>
</dbReference>
<reference evidence="1 2" key="1">
    <citation type="submission" date="2020-08" db="EMBL/GenBank/DDBJ databases">
        <title>Functional genomics of gut bacteria from endangered species of beetles.</title>
        <authorList>
            <person name="Carlos-Shanley C."/>
        </authorList>
    </citation>
    <scope>NUCLEOTIDE SEQUENCE [LARGE SCALE GENOMIC DNA]</scope>
    <source>
        <strain evidence="1 2">S00124</strain>
    </source>
</reference>
<dbReference type="InterPro" id="IPR050708">
    <property type="entry name" value="T6SS_VgrG/RHS"/>
</dbReference>
<proteinExistence type="predicted"/>
<dbReference type="PANTHER" id="PTHR32305">
    <property type="match status" value="1"/>
</dbReference>
<dbReference type="EMBL" id="JACHKZ010000042">
    <property type="protein sequence ID" value="MBB6579893.1"/>
    <property type="molecule type" value="Genomic_DNA"/>
</dbReference>
<dbReference type="PANTHER" id="PTHR32305:SF15">
    <property type="entry name" value="PROTEIN RHSA-RELATED"/>
    <property type="match status" value="1"/>
</dbReference>
<dbReference type="InterPro" id="IPR006530">
    <property type="entry name" value="YD"/>
</dbReference>
<dbReference type="InterPro" id="IPR031325">
    <property type="entry name" value="RHS_repeat"/>
</dbReference>
<evidence type="ECO:0000313" key="1">
    <source>
        <dbReference type="EMBL" id="MBB6579893.1"/>
    </source>
</evidence>
<dbReference type="RefSeq" id="WP_184711559.1">
    <property type="nucleotide sequence ID" value="NZ_JACHKZ010000042.1"/>
</dbReference>
<keyword evidence="2" id="KW-1185">Reference proteome</keyword>
<dbReference type="Pfam" id="PF05593">
    <property type="entry name" value="RHS_repeat"/>
    <property type="match status" value="1"/>
</dbReference>
<dbReference type="NCBIfam" id="TIGR01643">
    <property type="entry name" value="YD_repeat_2x"/>
    <property type="match status" value="1"/>
</dbReference>
<organism evidence="1 2">
    <name type="scientific">Comamonas odontotermitis</name>
    <dbReference type="NCBI Taxonomy" id="379895"/>
    <lineage>
        <taxon>Bacteria</taxon>
        <taxon>Pseudomonadati</taxon>
        <taxon>Pseudomonadota</taxon>
        <taxon>Betaproteobacteria</taxon>
        <taxon>Burkholderiales</taxon>
        <taxon>Comamonadaceae</taxon>
        <taxon>Comamonas</taxon>
    </lineage>
</organism>